<keyword evidence="3 12" id="KW-0813">Transport</keyword>
<keyword evidence="8 12" id="KW-0406">Ion transport</keyword>
<dbReference type="GO" id="GO:0015087">
    <property type="term" value="F:cobalt ion transmembrane transporter activity"/>
    <property type="evidence" value="ECO:0007669"/>
    <property type="project" value="UniProtKB-UniRule"/>
</dbReference>
<dbReference type="Proteomes" id="UP000179076">
    <property type="component" value="Unassembled WGS sequence"/>
</dbReference>
<dbReference type="Gene3D" id="1.20.58.340">
    <property type="entry name" value="Magnesium transport protein CorA, transmembrane region"/>
    <property type="match status" value="2"/>
</dbReference>
<keyword evidence="5 12" id="KW-0812">Transmembrane</keyword>
<dbReference type="EMBL" id="MFSP01000182">
    <property type="protein sequence ID" value="OGI62185.1"/>
    <property type="molecule type" value="Genomic_DNA"/>
</dbReference>
<dbReference type="PANTHER" id="PTHR46494">
    <property type="entry name" value="CORA FAMILY METAL ION TRANSPORTER (EUROFUNG)"/>
    <property type="match status" value="1"/>
</dbReference>
<dbReference type="InterPro" id="IPR045861">
    <property type="entry name" value="CorA_cytoplasmic_dom"/>
</dbReference>
<keyword evidence="9 12" id="KW-0472">Membrane</keyword>
<comment type="function">
    <text evidence="11">Mediates influx of magnesium ions. Alternates between open and closed states. Activated by low cytoplasmic Mg(2+) levels. Inactive when cytoplasmic Mg(2+) levels are high.</text>
</comment>
<evidence type="ECO:0000256" key="11">
    <source>
        <dbReference type="ARBA" id="ARBA00045497"/>
    </source>
</evidence>
<comment type="similarity">
    <text evidence="2 12">Belongs to the CorA metal ion transporter (MIT) (TC 1.A.35) family.</text>
</comment>
<evidence type="ECO:0000256" key="9">
    <source>
        <dbReference type="ARBA" id="ARBA00023136"/>
    </source>
</evidence>
<feature type="transmembrane region" description="Helical" evidence="12">
    <location>
        <begin position="295"/>
        <end position="313"/>
    </location>
</feature>
<dbReference type="InterPro" id="IPR045863">
    <property type="entry name" value="CorA_TM1_TM2"/>
</dbReference>
<dbReference type="GO" id="GO:0005886">
    <property type="term" value="C:plasma membrane"/>
    <property type="evidence" value="ECO:0007669"/>
    <property type="project" value="UniProtKB-SubCell"/>
</dbReference>
<accession>A0A1F6UXN2</accession>
<feature type="transmembrane region" description="Helical" evidence="12">
    <location>
        <begin position="264"/>
        <end position="283"/>
    </location>
</feature>
<evidence type="ECO:0000256" key="8">
    <source>
        <dbReference type="ARBA" id="ARBA00023065"/>
    </source>
</evidence>
<keyword evidence="6 12" id="KW-0460">Magnesium</keyword>
<dbReference type="NCBIfam" id="TIGR00383">
    <property type="entry name" value="corA"/>
    <property type="match status" value="1"/>
</dbReference>
<proteinExistence type="inferred from homology"/>
<gene>
    <name evidence="12" type="primary">corA</name>
    <name evidence="13" type="ORF">A2W18_14680</name>
</gene>
<dbReference type="Pfam" id="PF01544">
    <property type="entry name" value="CorA"/>
    <property type="match status" value="1"/>
</dbReference>
<dbReference type="InterPro" id="IPR004488">
    <property type="entry name" value="Mg/Co-transport_prot_CorA"/>
</dbReference>
<keyword evidence="7 12" id="KW-1133">Transmembrane helix</keyword>
<dbReference type="PANTHER" id="PTHR46494:SF1">
    <property type="entry name" value="CORA FAMILY METAL ION TRANSPORTER (EUROFUNG)"/>
    <property type="match status" value="1"/>
</dbReference>
<sequence>MLVNGVVYQEGRILAEIGASEISAYVKRPEYLLWVALRDPDDVELAQMQREFGLHQLAVEDAHHGHQRPKIEEYGDSLFVVLHTLEQRDGEIQAGEVGIFVGRNYVLSVRTRSERGFQDVRRRCEREPELLRHGAGYVLYALMDAIVDRYFPILDGIEDELEEIERRIFAEKSPRATIEAIYSLRQKLMTVKHAVGPLTEAVGRLFGGRVPPIAIGLGDYFRDVYDHLIRLNQAIESQREMVTTATSVNVSLITLQESEVTKRLAAYGALVAVPTMIGGVYGMNFQHMPELQWQYGYPIVLAVMVAIDALLFWRFRRAGWL</sequence>
<dbReference type="Gene3D" id="3.30.460.20">
    <property type="entry name" value="CorA soluble domain-like"/>
    <property type="match status" value="1"/>
</dbReference>
<dbReference type="SUPFAM" id="SSF144083">
    <property type="entry name" value="Magnesium transport protein CorA, transmembrane region"/>
    <property type="match status" value="1"/>
</dbReference>
<dbReference type="InterPro" id="IPR002523">
    <property type="entry name" value="MgTranspt_CorA/ZnTranspt_ZntB"/>
</dbReference>
<dbReference type="SUPFAM" id="SSF143865">
    <property type="entry name" value="CorA soluble domain-like"/>
    <property type="match status" value="1"/>
</dbReference>
<evidence type="ECO:0000313" key="14">
    <source>
        <dbReference type="Proteomes" id="UP000179076"/>
    </source>
</evidence>
<evidence type="ECO:0000256" key="1">
    <source>
        <dbReference type="ARBA" id="ARBA00004651"/>
    </source>
</evidence>
<comment type="subcellular location">
    <subcellularLocation>
        <location evidence="1">Cell membrane</location>
        <topology evidence="1">Multi-pass membrane protein</topology>
    </subcellularLocation>
    <subcellularLocation>
        <location evidence="12">Membrane</location>
        <topology evidence="12">Multi-pass membrane protein</topology>
    </subcellularLocation>
</comment>
<comment type="catalytic activity">
    <reaction evidence="10">
        <text>Mg(2+)(in) = Mg(2+)(out)</text>
        <dbReference type="Rhea" id="RHEA:29827"/>
        <dbReference type="ChEBI" id="CHEBI:18420"/>
    </reaction>
</comment>
<evidence type="ECO:0000256" key="4">
    <source>
        <dbReference type="ARBA" id="ARBA00022475"/>
    </source>
</evidence>
<evidence type="ECO:0000256" key="5">
    <source>
        <dbReference type="ARBA" id="ARBA00022692"/>
    </source>
</evidence>
<keyword evidence="4 12" id="KW-1003">Cell membrane</keyword>
<dbReference type="GO" id="GO:0050897">
    <property type="term" value="F:cobalt ion binding"/>
    <property type="evidence" value="ECO:0007669"/>
    <property type="project" value="TreeGrafter"/>
</dbReference>
<protein>
    <recommendedName>
        <fullName evidence="12">Magnesium transport protein CorA</fullName>
    </recommendedName>
</protein>
<evidence type="ECO:0000256" key="7">
    <source>
        <dbReference type="ARBA" id="ARBA00022989"/>
    </source>
</evidence>
<evidence type="ECO:0000256" key="6">
    <source>
        <dbReference type="ARBA" id="ARBA00022842"/>
    </source>
</evidence>
<dbReference type="GO" id="GO:0015095">
    <property type="term" value="F:magnesium ion transmembrane transporter activity"/>
    <property type="evidence" value="ECO:0007669"/>
    <property type="project" value="UniProtKB-UniRule"/>
</dbReference>
<dbReference type="FunFam" id="1.20.58.340:FF:000004">
    <property type="entry name" value="Magnesium transport protein CorA"/>
    <property type="match status" value="1"/>
</dbReference>
<comment type="caution">
    <text evidence="13">The sequence shown here is derived from an EMBL/GenBank/DDBJ whole genome shotgun (WGS) entry which is preliminary data.</text>
</comment>
<name>A0A1F6UXN2_9PROT</name>
<evidence type="ECO:0000256" key="12">
    <source>
        <dbReference type="RuleBase" id="RU362010"/>
    </source>
</evidence>
<dbReference type="GO" id="GO:0000287">
    <property type="term" value="F:magnesium ion binding"/>
    <property type="evidence" value="ECO:0007669"/>
    <property type="project" value="TreeGrafter"/>
</dbReference>
<evidence type="ECO:0000256" key="10">
    <source>
        <dbReference type="ARBA" id="ARBA00034269"/>
    </source>
</evidence>
<dbReference type="AlphaFoldDB" id="A0A1F6UXN2"/>
<reference evidence="13 14" key="1">
    <citation type="journal article" date="2016" name="Nat. Commun.">
        <title>Thousands of microbial genomes shed light on interconnected biogeochemical processes in an aquifer system.</title>
        <authorList>
            <person name="Anantharaman K."/>
            <person name="Brown C.T."/>
            <person name="Hug L.A."/>
            <person name="Sharon I."/>
            <person name="Castelle C.J."/>
            <person name="Probst A.J."/>
            <person name="Thomas B.C."/>
            <person name="Singh A."/>
            <person name="Wilkins M.J."/>
            <person name="Karaoz U."/>
            <person name="Brodie E.L."/>
            <person name="Williams K.H."/>
            <person name="Hubbard S.S."/>
            <person name="Banfield J.F."/>
        </authorList>
    </citation>
    <scope>NUCLEOTIDE SEQUENCE [LARGE SCALE GENOMIC DNA]</scope>
</reference>
<evidence type="ECO:0000313" key="13">
    <source>
        <dbReference type="EMBL" id="OGI62185.1"/>
    </source>
</evidence>
<evidence type="ECO:0000256" key="2">
    <source>
        <dbReference type="ARBA" id="ARBA00009765"/>
    </source>
</evidence>
<evidence type="ECO:0000256" key="3">
    <source>
        <dbReference type="ARBA" id="ARBA00022448"/>
    </source>
</evidence>
<dbReference type="CDD" id="cd12830">
    <property type="entry name" value="MtCorA-like"/>
    <property type="match status" value="1"/>
</dbReference>
<organism evidence="13 14">
    <name type="scientific">Candidatus Muproteobacteria bacterium RBG_16_60_9</name>
    <dbReference type="NCBI Taxonomy" id="1817755"/>
    <lineage>
        <taxon>Bacteria</taxon>
        <taxon>Pseudomonadati</taxon>
        <taxon>Pseudomonadota</taxon>
        <taxon>Candidatus Muproteobacteria</taxon>
    </lineage>
</organism>